<name>A0A7W4JNI7_GLULI</name>
<evidence type="ECO:0000256" key="1">
    <source>
        <dbReference type="ARBA" id="ARBA00004651"/>
    </source>
</evidence>
<evidence type="ECO:0000313" key="9">
    <source>
        <dbReference type="EMBL" id="MBB2187878.1"/>
    </source>
</evidence>
<dbReference type="PROSITE" id="PS50928">
    <property type="entry name" value="ABC_TM1"/>
    <property type="match status" value="1"/>
</dbReference>
<sequence length="296" mass="32150">MNGKPMVAPSLATLFAWPKRDAPQGSAARDGKRHRRMTAQRLSPPPALRYGWLAGPLFLLAYWAAASAVGLIDNRILPSPWVAISTGADLVRDGRLPINLLISLLRAAEGFVLGAVVGIALALLSGLSRAGDYFVDGIAQVKRAVPAVALIPFFILWFGVDEGMKIMVIAIGAFTPVYLHTHTALRAIDIRYVELAETLRIGYWRFVRHIVLPGALPGMMLGLRFGVMAALLGLVVVEEVNATSGIGYMIDLARTYAQSDIMLVGLVTYVVIGVIADQTLLRIERKVLSWRRTLVA</sequence>
<dbReference type="PANTHER" id="PTHR30151">
    <property type="entry name" value="ALKANE SULFONATE ABC TRANSPORTER-RELATED, MEMBRANE SUBUNIT"/>
    <property type="match status" value="1"/>
</dbReference>
<evidence type="ECO:0000313" key="10">
    <source>
        <dbReference type="Proteomes" id="UP000562982"/>
    </source>
</evidence>
<accession>A0A7W4JNI7</accession>
<dbReference type="PANTHER" id="PTHR30151:SF38">
    <property type="entry name" value="ALIPHATIC SULFONATES TRANSPORT PERMEASE PROTEIN SSUC-RELATED"/>
    <property type="match status" value="1"/>
</dbReference>
<dbReference type="EMBL" id="JABEQI010000012">
    <property type="protein sequence ID" value="MBB2187878.1"/>
    <property type="molecule type" value="Genomic_DNA"/>
</dbReference>
<comment type="subcellular location">
    <subcellularLocation>
        <location evidence="1 7">Cell membrane</location>
        <topology evidence="1 7">Multi-pass membrane protein</topology>
    </subcellularLocation>
</comment>
<dbReference type="AlphaFoldDB" id="A0A7W4JNI7"/>
<feature type="transmembrane region" description="Helical" evidence="7">
    <location>
        <begin position="52"/>
        <end position="72"/>
    </location>
</feature>
<dbReference type="GO" id="GO:0005886">
    <property type="term" value="C:plasma membrane"/>
    <property type="evidence" value="ECO:0007669"/>
    <property type="project" value="UniProtKB-SubCell"/>
</dbReference>
<feature type="transmembrane region" description="Helical" evidence="7">
    <location>
        <begin position="100"/>
        <end position="124"/>
    </location>
</feature>
<dbReference type="SUPFAM" id="SSF161098">
    <property type="entry name" value="MetI-like"/>
    <property type="match status" value="1"/>
</dbReference>
<evidence type="ECO:0000256" key="3">
    <source>
        <dbReference type="ARBA" id="ARBA00022475"/>
    </source>
</evidence>
<keyword evidence="3" id="KW-1003">Cell membrane</keyword>
<dbReference type="InterPro" id="IPR000515">
    <property type="entry name" value="MetI-like"/>
</dbReference>
<feature type="transmembrane region" description="Helical" evidence="7">
    <location>
        <begin position="210"/>
        <end position="236"/>
    </location>
</feature>
<gene>
    <name evidence="9" type="ORF">HLH32_16135</name>
</gene>
<feature type="transmembrane region" description="Helical" evidence="7">
    <location>
        <begin position="144"/>
        <end position="160"/>
    </location>
</feature>
<reference evidence="9 10" key="1">
    <citation type="submission" date="2020-04" db="EMBL/GenBank/DDBJ databases">
        <title>Description of novel Gluconacetobacter.</title>
        <authorList>
            <person name="Sombolestani A."/>
        </authorList>
    </citation>
    <scope>NUCLEOTIDE SEQUENCE [LARGE SCALE GENOMIC DNA]</scope>
    <source>
        <strain evidence="9 10">LMG 1382</strain>
    </source>
</reference>
<keyword evidence="2 7" id="KW-0813">Transport</keyword>
<dbReference type="Gene3D" id="1.10.3720.10">
    <property type="entry name" value="MetI-like"/>
    <property type="match status" value="1"/>
</dbReference>
<proteinExistence type="inferred from homology"/>
<comment type="caution">
    <text evidence="9">The sequence shown here is derived from an EMBL/GenBank/DDBJ whole genome shotgun (WGS) entry which is preliminary data.</text>
</comment>
<evidence type="ECO:0000256" key="6">
    <source>
        <dbReference type="ARBA" id="ARBA00023136"/>
    </source>
</evidence>
<comment type="similarity">
    <text evidence="7">Belongs to the binding-protein-dependent transport system permease family.</text>
</comment>
<protein>
    <submittedName>
        <fullName evidence="9">ABC transporter permease</fullName>
    </submittedName>
</protein>
<keyword evidence="4 7" id="KW-0812">Transmembrane</keyword>
<dbReference type="Pfam" id="PF00528">
    <property type="entry name" value="BPD_transp_1"/>
    <property type="match status" value="1"/>
</dbReference>
<feature type="domain" description="ABC transmembrane type-1" evidence="8">
    <location>
        <begin position="100"/>
        <end position="280"/>
    </location>
</feature>
<evidence type="ECO:0000256" key="4">
    <source>
        <dbReference type="ARBA" id="ARBA00022692"/>
    </source>
</evidence>
<feature type="transmembrane region" description="Helical" evidence="7">
    <location>
        <begin position="256"/>
        <end position="276"/>
    </location>
</feature>
<organism evidence="9 10">
    <name type="scientific">Gluconacetobacter liquefaciens</name>
    <name type="common">Acetobacter liquefaciens</name>
    <dbReference type="NCBI Taxonomy" id="89584"/>
    <lineage>
        <taxon>Bacteria</taxon>
        <taxon>Pseudomonadati</taxon>
        <taxon>Pseudomonadota</taxon>
        <taxon>Alphaproteobacteria</taxon>
        <taxon>Acetobacterales</taxon>
        <taxon>Acetobacteraceae</taxon>
        <taxon>Gluconacetobacter</taxon>
    </lineage>
</organism>
<dbReference type="CDD" id="cd06261">
    <property type="entry name" value="TM_PBP2"/>
    <property type="match status" value="1"/>
</dbReference>
<dbReference type="GO" id="GO:0055085">
    <property type="term" value="P:transmembrane transport"/>
    <property type="evidence" value="ECO:0007669"/>
    <property type="project" value="InterPro"/>
</dbReference>
<evidence type="ECO:0000259" key="8">
    <source>
        <dbReference type="PROSITE" id="PS50928"/>
    </source>
</evidence>
<dbReference type="InterPro" id="IPR035906">
    <property type="entry name" value="MetI-like_sf"/>
</dbReference>
<keyword evidence="5 7" id="KW-1133">Transmembrane helix</keyword>
<dbReference type="Proteomes" id="UP000562982">
    <property type="component" value="Unassembled WGS sequence"/>
</dbReference>
<dbReference type="OrthoDB" id="9799271at2"/>
<keyword evidence="6 7" id="KW-0472">Membrane</keyword>
<evidence type="ECO:0000256" key="7">
    <source>
        <dbReference type="RuleBase" id="RU363032"/>
    </source>
</evidence>
<evidence type="ECO:0000256" key="2">
    <source>
        <dbReference type="ARBA" id="ARBA00022448"/>
    </source>
</evidence>
<evidence type="ECO:0000256" key="5">
    <source>
        <dbReference type="ARBA" id="ARBA00022989"/>
    </source>
</evidence>